<evidence type="ECO:0000259" key="11">
    <source>
        <dbReference type="Pfam" id="PF00999"/>
    </source>
</evidence>
<dbReference type="AlphaFoldDB" id="A0A2K8KYC8"/>
<feature type="transmembrane region" description="Helical" evidence="10">
    <location>
        <begin position="34"/>
        <end position="57"/>
    </location>
</feature>
<feature type="transmembrane region" description="Helical" evidence="10">
    <location>
        <begin position="69"/>
        <end position="88"/>
    </location>
</feature>
<evidence type="ECO:0000313" key="12">
    <source>
        <dbReference type="EMBL" id="ATX79762.1"/>
    </source>
</evidence>
<evidence type="ECO:0000256" key="8">
    <source>
        <dbReference type="ARBA" id="ARBA00023136"/>
    </source>
</evidence>
<accession>A0A2K8KYC8</accession>
<name>A0A2K8KYC8_MARES</name>
<feature type="domain" description="Cation/H+ exchanger transmembrane" evidence="11">
    <location>
        <begin position="2"/>
        <end position="268"/>
    </location>
</feature>
<dbReference type="KEGG" id="maes:Ga0123461_1346"/>
<dbReference type="GO" id="GO:1902600">
    <property type="term" value="P:proton transmembrane transport"/>
    <property type="evidence" value="ECO:0007669"/>
    <property type="project" value="InterPro"/>
</dbReference>
<keyword evidence="6" id="KW-0915">Sodium</keyword>
<organism evidence="12 13">
    <name type="scientific">Mariprofundus aestuarium</name>
    <dbReference type="NCBI Taxonomy" id="1921086"/>
    <lineage>
        <taxon>Bacteria</taxon>
        <taxon>Pseudomonadati</taxon>
        <taxon>Pseudomonadota</taxon>
        <taxon>Candidatius Mariprofundia</taxon>
        <taxon>Mariprofundales</taxon>
        <taxon>Mariprofundaceae</taxon>
        <taxon>Mariprofundus</taxon>
    </lineage>
</organism>
<evidence type="ECO:0000256" key="5">
    <source>
        <dbReference type="ARBA" id="ARBA00022989"/>
    </source>
</evidence>
<feature type="transmembrane region" description="Helical" evidence="10">
    <location>
        <begin position="244"/>
        <end position="267"/>
    </location>
</feature>
<dbReference type="Proteomes" id="UP000231701">
    <property type="component" value="Chromosome"/>
</dbReference>
<feature type="transmembrane region" description="Helical" evidence="10">
    <location>
        <begin position="108"/>
        <end position="137"/>
    </location>
</feature>
<evidence type="ECO:0000256" key="10">
    <source>
        <dbReference type="SAM" id="Phobius"/>
    </source>
</evidence>
<dbReference type="PANTHER" id="PTHR43562:SF3">
    <property type="entry name" value="SODIUM ION_PROTON EXCHANGER (EUROFUNG)"/>
    <property type="match status" value="1"/>
</dbReference>
<keyword evidence="4 10" id="KW-0812">Transmembrane</keyword>
<feature type="transmembrane region" description="Helical" evidence="10">
    <location>
        <begin position="218"/>
        <end position="238"/>
    </location>
</feature>
<comment type="subcellular location">
    <subcellularLocation>
        <location evidence="1">Membrane</location>
        <topology evidence="1">Multi-pass membrane protein</topology>
    </subcellularLocation>
</comment>
<sequence>MAILLGVALTATSIAITADVLRELGKLQSETAKAIIGAAILDDILALLALSVAIQLAEGSFTVSMIMQSVFAAVLFLVVGAAMGVFVFGRLIIRVDETDFARRYPDFVFAAVMMIAFLYAMVAEMIGLSAIVGAFVAGVSLEAIKLRHSRSFREGAEYLRIVFGSIFFISLGVLADIRAFDTELVWFTLALTSMAIISKLIGCGVPAWLMGIKIRESLIIGVGMMPRGEVAMVVALLALQSGVIAQPAYVAIVLMSLLTTLVVPILLRNWLYREGK</sequence>
<dbReference type="Pfam" id="PF00999">
    <property type="entry name" value="Na_H_Exchanger"/>
    <property type="match status" value="1"/>
</dbReference>
<evidence type="ECO:0000313" key="13">
    <source>
        <dbReference type="Proteomes" id="UP000231701"/>
    </source>
</evidence>
<evidence type="ECO:0000256" key="7">
    <source>
        <dbReference type="ARBA" id="ARBA00023065"/>
    </source>
</evidence>
<evidence type="ECO:0000256" key="1">
    <source>
        <dbReference type="ARBA" id="ARBA00004141"/>
    </source>
</evidence>
<dbReference type="GO" id="GO:0006814">
    <property type="term" value="P:sodium ion transport"/>
    <property type="evidence" value="ECO:0007669"/>
    <property type="project" value="UniProtKB-KW"/>
</dbReference>
<keyword evidence="2" id="KW-0813">Transport</keyword>
<dbReference type="GO" id="GO:0015297">
    <property type="term" value="F:antiporter activity"/>
    <property type="evidence" value="ECO:0007669"/>
    <property type="project" value="UniProtKB-KW"/>
</dbReference>
<keyword evidence="9" id="KW-0739">Sodium transport</keyword>
<reference evidence="12 13" key="1">
    <citation type="submission" date="2016-12" db="EMBL/GenBank/DDBJ databases">
        <title>Isolation and genomic insights into novel planktonic Zetaproteobacteria from stratified waters of the Chesapeake Bay.</title>
        <authorList>
            <person name="McAllister S.M."/>
            <person name="Kato S."/>
            <person name="Chan C.S."/>
            <person name="Chiu B.K."/>
            <person name="Field E.K."/>
        </authorList>
    </citation>
    <scope>NUCLEOTIDE SEQUENCE [LARGE SCALE GENOMIC DNA]</scope>
    <source>
        <strain evidence="12 13">CP-5</strain>
    </source>
</reference>
<feature type="transmembrane region" description="Helical" evidence="10">
    <location>
        <begin position="158"/>
        <end position="180"/>
    </location>
</feature>
<keyword evidence="13" id="KW-1185">Reference proteome</keyword>
<proteinExistence type="predicted"/>
<keyword evidence="7" id="KW-0406">Ion transport</keyword>
<evidence type="ECO:0000256" key="6">
    <source>
        <dbReference type="ARBA" id="ARBA00023053"/>
    </source>
</evidence>
<dbReference type="InterPro" id="IPR038770">
    <property type="entry name" value="Na+/solute_symporter_sf"/>
</dbReference>
<keyword evidence="8 10" id="KW-0472">Membrane</keyword>
<evidence type="ECO:0000256" key="4">
    <source>
        <dbReference type="ARBA" id="ARBA00022692"/>
    </source>
</evidence>
<evidence type="ECO:0000256" key="9">
    <source>
        <dbReference type="ARBA" id="ARBA00023201"/>
    </source>
</evidence>
<dbReference type="InterPro" id="IPR006153">
    <property type="entry name" value="Cation/H_exchanger_TM"/>
</dbReference>
<evidence type="ECO:0000256" key="2">
    <source>
        <dbReference type="ARBA" id="ARBA00022448"/>
    </source>
</evidence>
<dbReference type="GO" id="GO:0016020">
    <property type="term" value="C:membrane"/>
    <property type="evidence" value="ECO:0007669"/>
    <property type="project" value="UniProtKB-SubCell"/>
</dbReference>
<protein>
    <submittedName>
        <fullName evidence="12">Sodium/hydrogen exchanger family protein</fullName>
    </submittedName>
</protein>
<gene>
    <name evidence="12" type="ORF">Ga0123461_1346</name>
</gene>
<dbReference type="Gene3D" id="1.20.1530.20">
    <property type="match status" value="1"/>
</dbReference>
<keyword evidence="3" id="KW-0050">Antiport</keyword>
<keyword evidence="5 10" id="KW-1133">Transmembrane helix</keyword>
<feature type="transmembrane region" description="Helical" evidence="10">
    <location>
        <begin position="186"/>
        <end position="211"/>
    </location>
</feature>
<dbReference type="EMBL" id="CP018799">
    <property type="protein sequence ID" value="ATX79762.1"/>
    <property type="molecule type" value="Genomic_DNA"/>
</dbReference>
<evidence type="ECO:0000256" key="3">
    <source>
        <dbReference type="ARBA" id="ARBA00022449"/>
    </source>
</evidence>
<dbReference type="PANTHER" id="PTHR43562">
    <property type="entry name" value="NAPA-TYPE SODIUM/HYDROGEN ANTIPORTER"/>
    <property type="match status" value="1"/>
</dbReference>